<proteinExistence type="predicted"/>
<reference evidence="1 2" key="1">
    <citation type="journal article" date="2012" name="J. Bacteriol.">
        <title>Genome Sequence of n-Alkane-Degrading Hydrocarboniphaga effusa Strain AP103T (ATCC BAA-332T).</title>
        <authorList>
            <person name="Chang H.K."/>
            <person name="Zylstra G.J."/>
            <person name="Chae J.C."/>
        </authorList>
    </citation>
    <scope>NUCLEOTIDE SEQUENCE [LARGE SCALE GENOMIC DNA]</scope>
    <source>
        <strain evidence="1 2">AP103</strain>
    </source>
</reference>
<name>I8T6G2_9GAMM</name>
<dbReference type="STRING" id="1172194.WQQ_29100"/>
<dbReference type="EMBL" id="AKGD01000002">
    <property type="protein sequence ID" value="EIT69328.1"/>
    <property type="molecule type" value="Genomic_DNA"/>
</dbReference>
<evidence type="ECO:0000313" key="2">
    <source>
        <dbReference type="Proteomes" id="UP000003704"/>
    </source>
</evidence>
<keyword evidence="2" id="KW-1185">Reference proteome</keyword>
<dbReference type="Proteomes" id="UP000003704">
    <property type="component" value="Unassembled WGS sequence"/>
</dbReference>
<organism evidence="1 2">
    <name type="scientific">Hydrocarboniphaga effusa AP103</name>
    <dbReference type="NCBI Taxonomy" id="1172194"/>
    <lineage>
        <taxon>Bacteria</taxon>
        <taxon>Pseudomonadati</taxon>
        <taxon>Pseudomonadota</taxon>
        <taxon>Gammaproteobacteria</taxon>
        <taxon>Nevskiales</taxon>
        <taxon>Nevskiaceae</taxon>
        <taxon>Hydrocarboniphaga</taxon>
    </lineage>
</organism>
<evidence type="ECO:0000313" key="1">
    <source>
        <dbReference type="EMBL" id="EIT69328.1"/>
    </source>
</evidence>
<accession>I8T6G2</accession>
<comment type="caution">
    <text evidence="1">The sequence shown here is derived from an EMBL/GenBank/DDBJ whole genome shotgun (WGS) entry which is preliminary data.</text>
</comment>
<protein>
    <submittedName>
        <fullName evidence="1">Uncharacterized protein</fullName>
    </submittedName>
</protein>
<dbReference type="AlphaFoldDB" id="I8T6G2"/>
<gene>
    <name evidence="1" type="ORF">WQQ_29100</name>
</gene>
<dbReference type="RefSeq" id="WP_007185851.1">
    <property type="nucleotide sequence ID" value="NZ_AKGD01000002.1"/>
</dbReference>
<sequence>MLYHQIVSELTILRIFQRHAVVRAGSRLRLSDLERDWRQQGLAEEALYRAIDRFESAKAFVTLLVEDDYYCYLGSVGEHCIRSLPAPIEAESAAPHELMPPLLPGLADTRRLAA</sequence>